<dbReference type="PROSITE" id="PS51257">
    <property type="entry name" value="PROKAR_LIPOPROTEIN"/>
    <property type="match status" value="1"/>
</dbReference>
<keyword evidence="2" id="KW-1185">Reference proteome</keyword>
<evidence type="ECO:0000313" key="2">
    <source>
        <dbReference type="Proteomes" id="UP000240971"/>
    </source>
</evidence>
<proteinExistence type="predicted"/>
<protein>
    <submittedName>
        <fullName evidence="1">SusD-like starch-binding protein associating with outer membrane</fullName>
    </submittedName>
</protein>
<dbReference type="OrthoDB" id="614457at2"/>
<accession>A0A2P8HDB1</accession>
<sequence>MRKLNFIIFMGIMVLGTSCKKYFDINQDPNRATAPAATAELILPLALTATASDLNGFNSYGMQLGGYGANAGGFGGFGTAISYNFSSNDYSGLWNNTYDNLEDYYTIITKTKDKPTYKYFEAVARIMQAHDFQLLVDTYNDVPYTDALKGAANLTPAYSDAKVIYKDLADQLDVAIGLINAGNTTVGAVPLGTSDVIFGGDVTKWKQFANTLKLRIILRANGKVTFSNTTFSADGFLAADALVNPGYTRDNGKQNPKWDNWAYGYTGTDAGKAWMPNTFVFSFYDGTKLSDPYRGANVYYQFPKTGTNRLGVENNSVVASPSGNFWYTGFNRKGASAVDTTGVLKGPGAGFPVITAAESYFLQSEAAVRGILAGGDPAALFNSGISASFNYLYTMADGKTIHGDPAGDLAKYKTDNVGSPLVNFTLAVTADQKIEAIITQKYIALNFVNSNEGWNEFRRTHYPKISSAANASGTATFASSVSESTRPDRLPTRVLYPSSEGAYNGTNVPKGISPFGSLIFWAL</sequence>
<comment type="caution">
    <text evidence="1">The sequence shown here is derived from an EMBL/GenBank/DDBJ whole genome shotgun (WGS) entry which is preliminary data.</text>
</comment>
<dbReference type="InterPro" id="IPR011990">
    <property type="entry name" value="TPR-like_helical_dom_sf"/>
</dbReference>
<evidence type="ECO:0000313" key="1">
    <source>
        <dbReference type="EMBL" id="PSL44210.1"/>
    </source>
</evidence>
<dbReference type="Pfam" id="PF12771">
    <property type="entry name" value="SusD-like_2"/>
    <property type="match status" value="1"/>
</dbReference>
<organism evidence="1 2">
    <name type="scientific">Chitinophaga niastensis</name>
    <dbReference type="NCBI Taxonomy" id="536980"/>
    <lineage>
        <taxon>Bacteria</taxon>
        <taxon>Pseudomonadati</taxon>
        <taxon>Bacteroidota</taxon>
        <taxon>Chitinophagia</taxon>
        <taxon>Chitinophagales</taxon>
        <taxon>Chitinophagaceae</taxon>
        <taxon>Chitinophaga</taxon>
    </lineage>
</organism>
<dbReference type="RefSeq" id="WP_106530503.1">
    <property type="nucleotide sequence ID" value="NZ_PYAW01000006.1"/>
</dbReference>
<dbReference type="SUPFAM" id="SSF48452">
    <property type="entry name" value="TPR-like"/>
    <property type="match status" value="1"/>
</dbReference>
<name>A0A2P8HDB1_CHINA</name>
<dbReference type="Proteomes" id="UP000240971">
    <property type="component" value="Unassembled WGS sequence"/>
</dbReference>
<reference evidence="1 2" key="1">
    <citation type="submission" date="2018-03" db="EMBL/GenBank/DDBJ databases">
        <title>Genomic Encyclopedia of Archaeal and Bacterial Type Strains, Phase II (KMG-II): from individual species to whole genera.</title>
        <authorList>
            <person name="Goeker M."/>
        </authorList>
    </citation>
    <scope>NUCLEOTIDE SEQUENCE [LARGE SCALE GENOMIC DNA]</scope>
    <source>
        <strain evidence="1 2">DSM 24859</strain>
    </source>
</reference>
<dbReference type="AlphaFoldDB" id="A0A2P8HDB1"/>
<dbReference type="EMBL" id="PYAW01000006">
    <property type="protein sequence ID" value="PSL44210.1"/>
    <property type="molecule type" value="Genomic_DNA"/>
</dbReference>
<gene>
    <name evidence="1" type="ORF">CLV51_10675</name>
</gene>
<dbReference type="Gene3D" id="1.25.40.390">
    <property type="match status" value="1"/>
</dbReference>
<dbReference type="InterPro" id="IPR041662">
    <property type="entry name" value="SusD-like_2"/>
</dbReference>